<proteinExistence type="predicted"/>
<reference evidence="5 6" key="1">
    <citation type="submission" date="2017-04" db="EMBL/GenBank/DDBJ databases">
        <authorList>
            <person name="Afonso C.L."/>
            <person name="Miller P.J."/>
            <person name="Scott M.A."/>
            <person name="Spackman E."/>
            <person name="Goraichik I."/>
            <person name="Dimitrov K.M."/>
            <person name="Suarez D.L."/>
            <person name="Swayne D.E."/>
        </authorList>
    </citation>
    <scope>NUCLEOTIDE SEQUENCE [LARGE SCALE GENOMIC DNA]</scope>
    <source>
        <strain evidence="5 6">KR-140</strain>
    </source>
</reference>
<evidence type="ECO:0000256" key="3">
    <source>
        <dbReference type="ARBA" id="ARBA00023163"/>
    </source>
</evidence>
<dbReference type="GO" id="GO:0003700">
    <property type="term" value="F:DNA-binding transcription factor activity"/>
    <property type="evidence" value="ECO:0007669"/>
    <property type="project" value="InterPro"/>
</dbReference>
<feature type="domain" description="HTH marR-type" evidence="4">
    <location>
        <begin position="1"/>
        <end position="135"/>
    </location>
</feature>
<evidence type="ECO:0000259" key="4">
    <source>
        <dbReference type="PROSITE" id="PS50995"/>
    </source>
</evidence>
<dbReference type="InterPro" id="IPR036390">
    <property type="entry name" value="WH_DNA-bd_sf"/>
</dbReference>
<dbReference type="OrthoDB" id="5966462at2"/>
<dbReference type="InterPro" id="IPR000835">
    <property type="entry name" value="HTH_MarR-typ"/>
</dbReference>
<keyword evidence="3" id="KW-0804">Transcription</keyword>
<evidence type="ECO:0000313" key="5">
    <source>
        <dbReference type="EMBL" id="SMB84403.1"/>
    </source>
</evidence>
<dbReference type="AlphaFoldDB" id="A0A1W1UTL6"/>
<dbReference type="Pfam" id="PF01047">
    <property type="entry name" value="MarR"/>
    <property type="match status" value="1"/>
</dbReference>
<dbReference type="PROSITE" id="PS50995">
    <property type="entry name" value="HTH_MARR_2"/>
    <property type="match status" value="1"/>
</dbReference>
<keyword evidence="2 5" id="KW-0238">DNA-binding</keyword>
<organism evidence="5 6">
    <name type="scientific">Deinococcus hopiensis KR-140</name>
    <dbReference type="NCBI Taxonomy" id="695939"/>
    <lineage>
        <taxon>Bacteria</taxon>
        <taxon>Thermotogati</taxon>
        <taxon>Deinococcota</taxon>
        <taxon>Deinococci</taxon>
        <taxon>Deinococcales</taxon>
        <taxon>Deinococcaceae</taxon>
        <taxon>Deinococcus</taxon>
    </lineage>
</organism>
<dbReference type="Gene3D" id="1.10.10.10">
    <property type="entry name" value="Winged helix-like DNA-binding domain superfamily/Winged helix DNA-binding domain"/>
    <property type="match status" value="1"/>
</dbReference>
<dbReference type="SMART" id="SM00347">
    <property type="entry name" value="HTH_MARR"/>
    <property type="match status" value="1"/>
</dbReference>
<evidence type="ECO:0000313" key="6">
    <source>
        <dbReference type="Proteomes" id="UP000192582"/>
    </source>
</evidence>
<dbReference type="PANTHER" id="PTHR42756">
    <property type="entry name" value="TRANSCRIPTIONAL REGULATOR, MARR"/>
    <property type="match status" value="1"/>
</dbReference>
<dbReference type="EMBL" id="FWWU01000007">
    <property type="protein sequence ID" value="SMB84403.1"/>
    <property type="molecule type" value="Genomic_DNA"/>
</dbReference>
<sequence length="152" mass="16983">MTQNARDLLRRISRLHTALQQHTASCCGIHSLTRCQVLTTLSREGRLTLADLSRHLGIDKGWLSRTVDELVQVDLVHKQPSQIDRRTVELTLTTQGEQQVHALDEELLRQSMRLLQHIPPEEHGGVLRALELVVDALEAESTVGEGVICATT</sequence>
<dbReference type="SUPFAM" id="SSF46785">
    <property type="entry name" value="Winged helix' DNA-binding domain"/>
    <property type="match status" value="1"/>
</dbReference>
<dbReference type="GO" id="GO:0003677">
    <property type="term" value="F:DNA binding"/>
    <property type="evidence" value="ECO:0007669"/>
    <property type="project" value="UniProtKB-KW"/>
</dbReference>
<protein>
    <submittedName>
        <fullName evidence="5">DNA-binding transcriptional regulator, MarR family</fullName>
    </submittedName>
</protein>
<gene>
    <name evidence="5" type="ORF">SAMN00790413_05115</name>
</gene>
<dbReference type="RefSeq" id="WP_084046815.1">
    <property type="nucleotide sequence ID" value="NZ_FWWU01000007.1"/>
</dbReference>
<dbReference type="PANTHER" id="PTHR42756:SF1">
    <property type="entry name" value="TRANSCRIPTIONAL REPRESSOR OF EMRAB OPERON"/>
    <property type="match status" value="1"/>
</dbReference>
<keyword evidence="1" id="KW-0805">Transcription regulation</keyword>
<dbReference type="Proteomes" id="UP000192582">
    <property type="component" value="Unassembled WGS sequence"/>
</dbReference>
<evidence type="ECO:0000256" key="2">
    <source>
        <dbReference type="ARBA" id="ARBA00023125"/>
    </source>
</evidence>
<evidence type="ECO:0000256" key="1">
    <source>
        <dbReference type="ARBA" id="ARBA00023015"/>
    </source>
</evidence>
<dbReference type="InterPro" id="IPR036388">
    <property type="entry name" value="WH-like_DNA-bd_sf"/>
</dbReference>
<accession>A0A1W1UTL6</accession>
<dbReference type="STRING" id="695939.SAMN00790413_05115"/>
<keyword evidence="6" id="KW-1185">Reference proteome</keyword>
<name>A0A1W1UTL6_9DEIO</name>